<evidence type="ECO:0000256" key="4">
    <source>
        <dbReference type="ARBA" id="ARBA00022989"/>
    </source>
</evidence>
<sequence>MAAAAGAGSSGKSFLQRFVQATQSTFPRKCASAAFLFASGDVIAQQVVEKRGSKHDILRTSRLAIYGGVIFSPILIQWFKALEKIKFQSRAATIATKVAADQFIAAPNVVALFFASTTLMAGGSFDDVKQKLRESWWSTVKMNWAVWIPVQSVNMAFVPVDQRLLFVNVVALFWNTFLSVIASNQGPAQKEIKHEVSDEIRRLEAEGKRDLVAVRQEGGKEWEKLKGKVGSRA</sequence>
<dbReference type="GO" id="GO:0005739">
    <property type="term" value="C:mitochondrion"/>
    <property type="evidence" value="ECO:0007669"/>
    <property type="project" value="TreeGrafter"/>
</dbReference>
<keyword evidence="3 6" id="KW-0812">Transmembrane</keyword>
<reference evidence="7" key="1">
    <citation type="submission" date="2016-04" db="EMBL/GenBank/DDBJ databases">
        <authorList>
            <person name="Nguyen H.D."/>
            <person name="Samba Siva P."/>
            <person name="Cullis J."/>
            <person name="Levesque C.A."/>
            <person name="Hambleton S."/>
        </authorList>
    </citation>
    <scope>NUCLEOTIDE SEQUENCE</scope>
    <source>
        <strain evidence="7">DAOMC 236416</strain>
    </source>
</reference>
<protein>
    <submittedName>
        <fullName evidence="7">Uncharacterized protein</fullName>
    </submittedName>
</protein>
<dbReference type="Proteomes" id="UP000077521">
    <property type="component" value="Unassembled WGS sequence"/>
</dbReference>
<comment type="caution">
    <text evidence="7">The sequence shown here is derived from an EMBL/GenBank/DDBJ whole genome shotgun (WGS) entry which is preliminary data.</text>
</comment>
<feature type="transmembrane region" description="Helical" evidence="6">
    <location>
        <begin position="63"/>
        <end position="82"/>
    </location>
</feature>
<name>A0A177TEI8_9BASI</name>
<gene>
    <name evidence="7" type="ORF">A4X13_0g6269</name>
</gene>
<proteinExistence type="inferred from homology"/>
<dbReference type="InterPro" id="IPR007248">
    <property type="entry name" value="Mpv17_PMP22"/>
</dbReference>
<organism evidence="7 8">
    <name type="scientific">Tilletia indica</name>
    <dbReference type="NCBI Taxonomy" id="43049"/>
    <lineage>
        <taxon>Eukaryota</taxon>
        <taxon>Fungi</taxon>
        <taxon>Dikarya</taxon>
        <taxon>Basidiomycota</taxon>
        <taxon>Ustilaginomycotina</taxon>
        <taxon>Exobasidiomycetes</taxon>
        <taxon>Tilletiales</taxon>
        <taxon>Tilletiaceae</taxon>
        <taxon>Tilletia</taxon>
    </lineage>
</organism>
<dbReference type="EMBL" id="LWDF02000576">
    <property type="protein sequence ID" value="KAE8244783.1"/>
    <property type="molecule type" value="Genomic_DNA"/>
</dbReference>
<dbReference type="PANTHER" id="PTHR11266:SF17">
    <property type="entry name" value="PROTEIN MPV17"/>
    <property type="match status" value="1"/>
</dbReference>
<evidence type="ECO:0000256" key="5">
    <source>
        <dbReference type="ARBA" id="ARBA00023136"/>
    </source>
</evidence>
<accession>A0A177TEI8</accession>
<evidence type="ECO:0000256" key="2">
    <source>
        <dbReference type="ARBA" id="ARBA00006824"/>
    </source>
</evidence>
<keyword evidence="4 6" id="KW-1133">Transmembrane helix</keyword>
<dbReference type="AlphaFoldDB" id="A0A177TEI8"/>
<dbReference type="Pfam" id="PF04117">
    <property type="entry name" value="Mpv17_PMP22"/>
    <property type="match status" value="1"/>
</dbReference>
<dbReference type="PANTHER" id="PTHR11266">
    <property type="entry name" value="PEROXISOMAL MEMBRANE PROTEIN 2, PXMP2 MPV17"/>
    <property type="match status" value="1"/>
</dbReference>
<evidence type="ECO:0000256" key="3">
    <source>
        <dbReference type="ARBA" id="ARBA00022692"/>
    </source>
</evidence>
<dbReference type="OrthoDB" id="430207at2759"/>
<keyword evidence="8" id="KW-1185">Reference proteome</keyword>
<feature type="transmembrane region" description="Helical" evidence="6">
    <location>
        <begin position="164"/>
        <end position="183"/>
    </location>
</feature>
<evidence type="ECO:0000256" key="1">
    <source>
        <dbReference type="ARBA" id="ARBA00004141"/>
    </source>
</evidence>
<comment type="similarity">
    <text evidence="2 6">Belongs to the peroxisomal membrane protein PXMP2/4 family.</text>
</comment>
<evidence type="ECO:0000313" key="7">
    <source>
        <dbReference type="EMBL" id="KAE8244783.1"/>
    </source>
</evidence>
<keyword evidence="5 6" id="KW-0472">Membrane</keyword>
<feature type="transmembrane region" description="Helical" evidence="6">
    <location>
        <begin position="103"/>
        <end position="125"/>
    </location>
</feature>
<reference evidence="7" key="2">
    <citation type="journal article" date="2019" name="IMA Fungus">
        <title>Genome sequencing and comparison of five Tilletia species to identify candidate genes for the detection of regulated species infecting wheat.</title>
        <authorList>
            <person name="Nguyen H.D.T."/>
            <person name="Sultana T."/>
            <person name="Kesanakurti P."/>
            <person name="Hambleton S."/>
        </authorList>
    </citation>
    <scope>NUCLEOTIDE SEQUENCE</scope>
    <source>
        <strain evidence="7">DAOMC 236416</strain>
    </source>
</reference>
<dbReference type="GO" id="GO:0016020">
    <property type="term" value="C:membrane"/>
    <property type="evidence" value="ECO:0007669"/>
    <property type="project" value="UniProtKB-SubCell"/>
</dbReference>
<comment type="subcellular location">
    <subcellularLocation>
        <location evidence="1">Membrane</location>
        <topology evidence="1">Multi-pass membrane protein</topology>
    </subcellularLocation>
</comment>
<evidence type="ECO:0000313" key="8">
    <source>
        <dbReference type="Proteomes" id="UP000077521"/>
    </source>
</evidence>
<evidence type="ECO:0000256" key="6">
    <source>
        <dbReference type="RuleBase" id="RU363053"/>
    </source>
</evidence>